<feature type="transmembrane region" description="Helical" evidence="1">
    <location>
        <begin position="18"/>
        <end position="40"/>
    </location>
</feature>
<keyword evidence="1" id="KW-0472">Membrane</keyword>
<feature type="transmembrane region" description="Helical" evidence="1">
    <location>
        <begin position="46"/>
        <end position="65"/>
    </location>
</feature>
<gene>
    <name evidence="2" type="ORF">WCV65_12755</name>
</gene>
<dbReference type="RefSeq" id="WP_338776950.1">
    <property type="nucleotide sequence ID" value="NZ_CP147407.1"/>
</dbReference>
<reference evidence="2 3" key="1">
    <citation type="submission" date="2024-02" db="EMBL/GenBank/DDBJ databases">
        <title>Seven novel Bacillus-like species.</title>
        <authorList>
            <person name="Liu G."/>
        </authorList>
    </citation>
    <scope>NUCLEOTIDE SEQUENCE [LARGE SCALE GENOMIC DNA]</scope>
    <source>
        <strain evidence="2 3">FJAT-52054</strain>
    </source>
</reference>
<keyword evidence="1" id="KW-1133">Transmembrane helix</keyword>
<keyword evidence="1" id="KW-0812">Transmembrane</keyword>
<name>A0ABZ2NCH7_9BACI</name>
<keyword evidence="3" id="KW-1185">Reference proteome</keyword>
<organism evidence="2 3">
    <name type="scientific">Metabacillus sediminis</name>
    <dbReference type="NCBI Taxonomy" id="3117746"/>
    <lineage>
        <taxon>Bacteria</taxon>
        <taxon>Bacillati</taxon>
        <taxon>Bacillota</taxon>
        <taxon>Bacilli</taxon>
        <taxon>Bacillales</taxon>
        <taxon>Bacillaceae</taxon>
        <taxon>Metabacillus</taxon>
    </lineage>
</organism>
<dbReference type="Proteomes" id="UP001377337">
    <property type="component" value="Chromosome"/>
</dbReference>
<evidence type="ECO:0008006" key="4">
    <source>
        <dbReference type="Google" id="ProtNLM"/>
    </source>
</evidence>
<feature type="transmembrane region" description="Helical" evidence="1">
    <location>
        <begin position="86"/>
        <end position="108"/>
    </location>
</feature>
<feature type="transmembrane region" description="Helical" evidence="1">
    <location>
        <begin position="165"/>
        <end position="191"/>
    </location>
</feature>
<dbReference type="EMBL" id="CP147407">
    <property type="protein sequence ID" value="WXB95439.1"/>
    <property type="molecule type" value="Genomic_DNA"/>
</dbReference>
<evidence type="ECO:0000313" key="2">
    <source>
        <dbReference type="EMBL" id="WXB95439.1"/>
    </source>
</evidence>
<sequence length="228" mass="26306">MNPTAAVMKIHLRYKLTLLYLPWIISLSSLAINFLVAYLIQTEEGFYTGGVMTIFVFMFVSGIVIPSQTFPFSLDLSLRRKDYFKGTISIFFLTSMVTAVLLSLFSIIESRVTAGWGFNIHFFSLLDVFSQNPFWQLWIFFVLLVYNFMFGFLIAGLYQRFGKNGLYLFFSILVLLLTGLSLAFTYFQWWAPSFGYIADHPTAVSLWILLISLIFPVFAYLLLRRSPI</sequence>
<accession>A0ABZ2NCH7</accession>
<feature type="transmembrane region" description="Helical" evidence="1">
    <location>
        <begin position="135"/>
        <end position="158"/>
    </location>
</feature>
<protein>
    <recommendedName>
        <fullName evidence="4">ABC transporter permease</fullName>
    </recommendedName>
</protein>
<proteinExistence type="predicted"/>
<evidence type="ECO:0000313" key="3">
    <source>
        <dbReference type="Proteomes" id="UP001377337"/>
    </source>
</evidence>
<evidence type="ECO:0000256" key="1">
    <source>
        <dbReference type="SAM" id="Phobius"/>
    </source>
</evidence>
<feature type="transmembrane region" description="Helical" evidence="1">
    <location>
        <begin position="203"/>
        <end position="223"/>
    </location>
</feature>